<dbReference type="AlphaFoldDB" id="A0A9P6WQX3"/>
<accession>A0A9P6WQX3</accession>
<feature type="compositionally biased region" description="Polar residues" evidence="1">
    <location>
        <begin position="173"/>
        <end position="194"/>
    </location>
</feature>
<feature type="region of interest" description="Disordered" evidence="1">
    <location>
        <begin position="255"/>
        <end position="314"/>
    </location>
</feature>
<dbReference type="InterPro" id="IPR019448">
    <property type="entry name" value="NT-C2"/>
</dbReference>
<keyword evidence="4" id="KW-1185">Reference proteome</keyword>
<feature type="region of interest" description="Disordered" evidence="1">
    <location>
        <begin position="173"/>
        <end position="238"/>
    </location>
</feature>
<evidence type="ECO:0000313" key="4">
    <source>
        <dbReference type="Proteomes" id="UP000697127"/>
    </source>
</evidence>
<gene>
    <name evidence="3" type="ORF">C6P40_003082</name>
</gene>
<evidence type="ECO:0000259" key="2">
    <source>
        <dbReference type="PROSITE" id="PS51840"/>
    </source>
</evidence>
<dbReference type="PROSITE" id="PS51840">
    <property type="entry name" value="C2_NT"/>
    <property type="match status" value="1"/>
</dbReference>
<name>A0A9P6WQX3_9ASCO</name>
<dbReference type="EMBL" id="PUHW01000034">
    <property type="protein sequence ID" value="KAG0690368.1"/>
    <property type="molecule type" value="Genomic_DNA"/>
</dbReference>
<feature type="compositionally biased region" description="Low complexity" evidence="1">
    <location>
        <begin position="271"/>
        <end position="282"/>
    </location>
</feature>
<dbReference type="Proteomes" id="UP000697127">
    <property type="component" value="Unassembled WGS sequence"/>
</dbReference>
<protein>
    <recommendedName>
        <fullName evidence="2">C2 NT-type domain-containing protein</fullName>
    </recommendedName>
</protein>
<proteinExistence type="predicted"/>
<feature type="domain" description="C2 NT-type" evidence="2">
    <location>
        <begin position="1"/>
        <end position="148"/>
    </location>
</feature>
<comment type="caution">
    <text evidence="3">The sequence shown here is derived from an EMBL/GenBank/DDBJ whole genome shotgun (WGS) entry which is preliminary data.</text>
</comment>
<feature type="compositionally biased region" description="Polar residues" evidence="1">
    <location>
        <begin position="202"/>
        <end position="238"/>
    </location>
</feature>
<reference evidence="3" key="1">
    <citation type="submission" date="2020-11" db="EMBL/GenBank/DDBJ databases">
        <title>Kefir isolates.</title>
        <authorList>
            <person name="Marcisauskas S."/>
            <person name="Kim Y."/>
            <person name="Blasche S."/>
        </authorList>
    </citation>
    <scope>NUCLEOTIDE SEQUENCE</scope>
    <source>
        <strain evidence="3">Olga-1</strain>
    </source>
</reference>
<evidence type="ECO:0000313" key="3">
    <source>
        <dbReference type="EMBL" id="KAG0690368.1"/>
    </source>
</evidence>
<sequence length="503" mass="56870">MRRIAFGMDLEVLELINVPMFDDTQCYIVSTISNDKIKNNYKKLHISSYTTPPVPVKNHRVNFGKTGMHSVEFRLQAQAQSTSKSDILSNKWLCMSFMLKHENRQELLGSLTLNLTDYVNDKNKKELRFLLENSKTNTIIKLNLLIRHLSQDENVTYQTSKDKIQSPHSITTPILNLTSDKNCGNGSGVGNNEFSPAIESRLSLSRTKTPQTSTKSATSGTLHSTNQRIPSPKAQRNSASIMERVISRNNSASVANSINSQSNGNNRGIQSSITSSSSLGSSPNTPKSKFFSMSPISPQQGSYSTSINGSKKNNKGFRDIDTQLMMNEACENAVNDISLLDELINRTYRFTWQLKTAEYEEFTPSECVKDIIEKNGNGWKKNDEGMDMVDIVETEFKENTLMNKNKSSVFSYSNNFGDKKYKNDEITDDVFADFKSVENVFLQESDDDSDDYDDTYNPNNNSNDIFNAYYRGGKHKSSKVSRYKPLTEAEVREDLRSWHITVK</sequence>
<feature type="compositionally biased region" description="Polar residues" evidence="1">
    <location>
        <begin position="294"/>
        <end position="311"/>
    </location>
</feature>
<evidence type="ECO:0000256" key="1">
    <source>
        <dbReference type="SAM" id="MobiDB-lite"/>
    </source>
</evidence>
<dbReference type="Pfam" id="PF10358">
    <property type="entry name" value="NT-C2"/>
    <property type="match status" value="1"/>
</dbReference>
<organism evidence="3 4">
    <name type="scientific">Pichia californica</name>
    <dbReference type="NCBI Taxonomy" id="460514"/>
    <lineage>
        <taxon>Eukaryota</taxon>
        <taxon>Fungi</taxon>
        <taxon>Dikarya</taxon>
        <taxon>Ascomycota</taxon>
        <taxon>Saccharomycotina</taxon>
        <taxon>Pichiomycetes</taxon>
        <taxon>Pichiales</taxon>
        <taxon>Pichiaceae</taxon>
        <taxon>Pichia</taxon>
    </lineage>
</organism>